<gene>
    <name evidence="2" type="ORF">HNQ97_006298</name>
</gene>
<evidence type="ECO:0008006" key="4">
    <source>
        <dbReference type="Google" id="ProtNLM"/>
    </source>
</evidence>
<dbReference type="EMBL" id="JACJHZ010000053">
    <property type="protein sequence ID" value="MBA9024261.1"/>
    <property type="molecule type" value="Genomic_DNA"/>
</dbReference>
<comment type="caution">
    <text evidence="2">The sequence shown here is derived from an EMBL/GenBank/DDBJ whole genome shotgun (WGS) entry which is preliminary data.</text>
</comment>
<feature type="transmembrane region" description="Helical" evidence="1">
    <location>
        <begin position="55"/>
        <end position="77"/>
    </location>
</feature>
<dbReference type="Proteomes" id="UP000587524">
    <property type="component" value="Unassembled WGS sequence"/>
</dbReference>
<evidence type="ECO:0000313" key="3">
    <source>
        <dbReference type="Proteomes" id="UP000587524"/>
    </source>
</evidence>
<keyword evidence="1" id="KW-0812">Transmembrane</keyword>
<keyword evidence="3" id="KW-1185">Reference proteome</keyword>
<name>A0ABR6CHR5_9HYPH</name>
<sequence length="155" mass="16633">MTRERIREDAKTAACLFGGFFGAILSQTAYVASWGLHTPGLQLLVGVQAPGGAPYVIHLFNAMVWGIWAAAGFSIVTKLVYGYVSIRRIALLYLAGEIFIATGGWLVDTGTLSFNAHTNTILLIYLLAGFLVVRDWAAGPRNKMALAELPNGSST</sequence>
<reference evidence="2 3" key="1">
    <citation type="submission" date="2020-08" db="EMBL/GenBank/DDBJ databases">
        <title>Genomic Encyclopedia of Type Strains, Phase IV (KMG-IV): sequencing the most valuable type-strain genomes for metagenomic binning, comparative biology and taxonomic classification.</title>
        <authorList>
            <person name="Goeker M."/>
        </authorList>
    </citation>
    <scope>NUCLEOTIDE SEQUENCE [LARGE SCALE GENOMIC DNA]</scope>
    <source>
        <strain evidence="2 3">DSM 17455</strain>
    </source>
</reference>
<organism evidence="2 3">
    <name type="scientific">Aminobacter ciceronei</name>
    <dbReference type="NCBI Taxonomy" id="150723"/>
    <lineage>
        <taxon>Bacteria</taxon>
        <taxon>Pseudomonadati</taxon>
        <taxon>Pseudomonadota</taxon>
        <taxon>Alphaproteobacteria</taxon>
        <taxon>Hyphomicrobiales</taxon>
        <taxon>Phyllobacteriaceae</taxon>
        <taxon>Aminobacter</taxon>
    </lineage>
</organism>
<feature type="transmembrane region" description="Helical" evidence="1">
    <location>
        <begin position="12"/>
        <end position="35"/>
    </location>
</feature>
<keyword evidence="1" id="KW-0472">Membrane</keyword>
<proteinExistence type="predicted"/>
<keyword evidence="1" id="KW-1133">Transmembrane helix</keyword>
<evidence type="ECO:0000256" key="1">
    <source>
        <dbReference type="SAM" id="Phobius"/>
    </source>
</evidence>
<protein>
    <recommendedName>
        <fullName evidence="4">DUF4383 domain-containing protein</fullName>
    </recommendedName>
</protein>
<evidence type="ECO:0000313" key="2">
    <source>
        <dbReference type="EMBL" id="MBA9024261.1"/>
    </source>
</evidence>
<accession>A0ABR6CHR5</accession>
<feature type="transmembrane region" description="Helical" evidence="1">
    <location>
        <begin position="89"/>
        <end position="107"/>
    </location>
</feature>
<feature type="transmembrane region" description="Helical" evidence="1">
    <location>
        <begin position="119"/>
        <end position="137"/>
    </location>
</feature>
<dbReference type="RefSeq" id="WP_182576047.1">
    <property type="nucleotide sequence ID" value="NZ_JACJHY010000053.1"/>
</dbReference>